<dbReference type="EMBL" id="QGKX02001621">
    <property type="protein sequence ID" value="KAF3505179.1"/>
    <property type="molecule type" value="Genomic_DNA"/>
</dbReference>
<evidence type="ECO:0000313" key="2">
    <source>
        <dbReference type="Proteomes" id="UP000712600"/>
    </source>
</evidence>
<dbReference type="AlphaFoldDB" id="A0A8S9NW96"/>
<comment type="caution">
    <text evidence="1">The sequence shown here is derived from an EMBL/GenBank/DDBJ whole genome shotgun (WGS) entry which is preliminary data.</text>
</comment>
<protein>
    <submittedName>
        <fullName evidence="1">Uncharacterized protein</fullName>
    </submittedName>
</protein>
<accession>A0A8S9NW96</accession>
<gene>
    <name evidence="1" type="ORF">F2Q69_00042678</name>
</gene>
<name>A0A8S9NW96_BRACR</name>
<sequence length="221" mass="24555">MISPQEKENPKEVGASTYKAWNLIQGPTPYGYKWHESLAQGGGSSMAGRSGENEFKVSREESGVELKDRINRVELVCLKPRDGRLSCSGESYPEEFLELLPTSETCLQHFVAIGENESKVRREESGAELKDTESGVAARLHTSQRSLKGETTPGNYAGLWSILQDRIDRVELIFLEPGDGRLSCSVESYLVEFLKLLPTSETCFQHYVAIGKSAKLPRALK</sequence>
<reference evidence="1" key="1">
    <citation type="submission" date="2019-12" db="EMBL/GenBank/DDBJ databases">
        <title>Genome sequencing and annotation of Brassica cretica.</title>
        <authorList>
            <person name="Studholme D.J."/>
            <person name="Sarris P."/>
        </authorList>
    </citation>
    <scope>NUCLEOTIDE SEQUENCE</scope>
    <source>
        <strain evidence="1">PFS-109/04</strain>
        <tissue evidence="1">Leaf</tissue>
    </source>
</reference>
<proteinExistence type="predicted"/>
<dbReference type="Proteomes" id="UP000712600">
    <property type="component" value="Unassembled WGS sequence"/>
</dbReference>
<evidence type="ECO:0000313" key="1">
    <source>
        <dbReference type="EMBL" id="KAF3505179.1"/>
    </source>
</evidence>
<organism evidence="1 2">
    <name type="scientific">Brassica cretica</name>
    <name type="common">Mustard</name>
    <dbReference type="NCBI Taxonomy" id="69181"/>
    <lineage>
        <taxon>Eukaryota</taxon>
        <taxon>Viridiplantae</taxon>
        <taxon>Streptophyta</taxon>
        <taxon>Embryophyta</taxon>
        <taxon>Tracheophyta</taxon>
        <taxon>Spermatophyta</taxon>
        <taxon>Magnoliopsida</taxon>
        <taxon>eudicotyledons</taxon>
        <taxon>Gunneridae</taxon>
        <taxon>Pentapetalae</taxon>
        <taxon>rosids</taxon>
        <taxon>malvids</taxon>
        <taxon>Brassicales</taxon>
        <taxon>Brassicaceae</taxon>
        <taxon>Brassiceae</taxon>
        <taxon>Brassica</taxon>
    </lineage>
</organism>